<reference evidence="1" key="1">
    <citation type="journal article" date="2015" name="Nature">
        <title>Complex archaea that bridge the gap between prokaryotes and eukaryotes.</title>
        <authorList>
            <person name="Spang A."/>
            <person name="Saw J.H."/>
            <person name="Jorgensen S.L."/>
            <person name="Zaremba-Niedzwiedzka K."/>
            <person name="Martijn J."/>
            <person name="Lind A.E."/>
            <person name="van Eijk R."/>
            <person name="Schleper C."/>
            <person name="Guy L."/>
            <person name="Ettema T.J."/>
        </authorList>
    </citation>
    <scope>NUCLEOTIDE SEQUENCE</scope>
</reference>
<name>A0A0F9BWB6_9ZZZZ</name>
<protein>
    <recommendedName>
        <fullName evidence="2">Phage protein</fullName>
    </recommendedName>
</protein>
<organism evidence="1">
    <name type="scientific">marine sediment metagenome</name>
    <dbReference type="NCBI Taxonomy" id="412755"/>
    <lineage>
        <taxon>unclassified sequences</taxon>
        <taxon>metagenomes</taxon>
        <taxon>ecological metagenomes</taxon>
    </lineage>
</organism>
<evidence type="ECO:0008006" key="2">
    <source>
        <dbReference type="Google" id="ProtNLM"/>
    </source>
</evidence>
<evidence type="ECO:0000313" key="1">
    <source>
        <dbReference type="EMBL" id="KKK88711.1"/>
    </source>
</evidence>
<proteinExistence type="predicted"/>
<sequence length="61" mass="7499">MKIKCKKCKHKWEYKGKSKYYVTCPHCYTKININKKEDKRSRKLQTNEDWEKLMESKNGNK</sequence>
<gene>
    <name evidence="1" type="ORF">LCGC14_2740380</name>
</gene>
<dbReference type="EMBL" id="LAZR01049835">
    <property type="protein sequence ID" value="KKK88711.1"/>
    <property type="molecule type" value="Genomic_DNA"/>
</dbReference>
<comment type="caution">
    <text evidence="1">The sequence shown here is derived from an EMBL/GenBank/DDBJ whole genome shotgun (WGS) entry which is preliminary data.</text>
</comment>
<accession>A0A0F9BWB6</accession>
<dbReference type="AlphaFoldDB" id="A0A0F9BWB6"/>